<sequence length="192" mass="21759">MTGDHGDTDRRDQQSTTERVDATKTTDPRLVVLCGLPGVGKSTVAEFVAERLGAKRLRTDVVRKELYDDPQYTDEEIERVYRELFDRTESALEAGESVVLDGTFADRERRRAVREIAMGAGAEFRLLEVVCERPVAEARIADRGDGMSDADVEVYREFREEFHPIEMYHVAIDNSGSTAETREQVARTFPNR</sequence>
<keyword evidence="3" id="KW-1185">Reference proteome</keyword>
<reference evidence="2 3" key="1">
    <citation type="journal article" date="2022" name="Syst. Appl. Microbiol.">
        <title>Natronocalculus amylovorans gen. nov., sp. nov., and Natranaeroarchaeum aerophilus sp. nov., dominant culturable amylolytic natronoarchaea from hypersaline soda lakes in southwestern Siberia.</title>
        <authorList>
            <person name="Sorokin D.Y."/>
            <person name="Elcheninov A.G."/>
            <person name="Khizhniak T.V."/>
            <person name="Koenen M."/>
            <person name="Bale N.J."/>
            <person name="Damste J.S.S."/>
            <person name="Kublanov I.V."/>
        </authorList>
    </citation>
    <scope>NUCLEOTIDE SEQUENCE [LARGE SCALE GENOMIC DNA]</scope>
    <source>
        <strain evidence="2 3">AArc-St1-1</strain>
    </source>
</reference>
<name>A0AAE3K7B0_9EURY</name>
<dbReference type="EMBL" id="JAKRVY010000003">
    <property type="protein sequence ID" value="MCL9813704.1"/>
    <property type="molecule type" value="Genomic_DNA"/>
</dbReference>
<feature type="region of interest" description="Disordered" evidence="1">
    <location>
        <begin position="1"/>
        <end position="23"/>
    </location>
</feature>
<protein>
    <submittedName>
        <fullName evidence="2">AAA family ATPase</fullName>
    </submittedName>
</protein>
<proteinExistence type="predicted"/>
<dbReference type="Proteomes" id="UP001202674">
    <property type="component" value="Unassembled WGS sequence"/>
</dbReference>
<dbReference type="Gene3D" id="3.40.50.300">
    <property type="entry name" value="P-loop containing nucleotide triphosphate hydrolases"/>
    <property type="match status" value="1"/>
</dbReference>
<dbReference type="Pfam" id="PF13671">
    <property type="entry name" value="AAA_33"/>
    <property type="match status" value="1"/>
</dbReference>
<dbReference type="InterPro" id="IPR052732">
    <property type="entry name" value="Cell-binding_unc_protein"/>
</dbReference>
<dbReference type="AlphaFoldDB" id="A0AAE3K7B0"/>
<evidence type="ECO:0000256" key="1">
    <source>
        <dbReference type="SAM" id="MobiDB-lite"/>
    </source>
</evidence>
<dbReference type="InterPro" id="IPR027417">
    <property type="entry name" value="P-loop_NTPase"/>
</dbReference>
<comment type="caution">
    <text evidence="2">The sequence shown here is derived from an EMBL/GenBank/DDBJ whole genome shotgun (WGS) entry which is preliminary data.</text>
</comment>
<accession>A0AAE3K7B0</accession>
<dbReference type="PANTHER" id="PTHR43883:SF1">
    <property type="entry name" value="GLUCONOKINASE"/>
    <property type="match status" value="1"/>
</dbReference>
<evidence type="ECO:0000313" key="2">
    <source>
        <dbReference type="EMBL" id="MCL9813704.1"/>
    </source>
</evidence>
<dbReference type="RefSeq" id="WP_250596302.1">
    <property type="nucleotide sequence ID" value="NZ_JAKRVY010000003.1"/>
</dbReference>
<evidence type="ECO:0000313" key="3">
    <source>
        <dbReference type="Proteomes" id="UP001202674"/>
    </source>
</evidence>
<dbReference type="SUPFAM" id="SSF52540">
    <property type="entry name" value="P-loop containing nucleoside triphosphate hydrolases"/>
    <property type="match status" value="1"/>
</dbReference>
<dbReference type="PANTHER" id="PTHR43883">
    <property type="entry name" value="SLR0207 PROTEIN"/>
    <property type="match status" value="1"/>
</dbReference>
<organism evidence="2 3">
    <name type="scientific">Natranaeroarchaeum aerophilus</name>
    <dbReference type="NCBI Taxonomy" id="2917711"/>
    <lineage>
        <taxon>Archaea</taxon>
        <taxon>Methanobacteriati</taxon>
        <taxon>Methanobacteriota</taxon>
        <taxon>Stenosarchaea group</taxon>
        <taxon>Halobacteria</taxon>
        <taxon>Halobacteriales</taxon>
        <taxon>Natronoarchaeaceae</taxon>
        <taxon>Natranaeroarchaeum</taxon>
    </lineage>
</organism>
<gene>
    <name evidence="2" type="ORF">AArcSt11_08570</name>
</gene>